<sequence>MAQNPWQRPVNKNLWVLWKLKPFLRSRLLLLSAYLLAMLFSAAASLVLPQGARFILDKGFHSYQALLWISIALLLLGMFTVAMRGLRDGLATWLGQGVVADLRTAVFSHALHLPAIFYETFRTGEVISRLSSDVTILRFGLTGVLGRSLQSGITLIGALVMMLVTMPQLLIPGLIALPLLVFVNLRSGRLQRGYSRKEQDYLADLSAHTEESINGIRVIQALTLEPQTETRYRQDIHLLLGQVWARVKVQSWSTFLTGSLVFLALSAMLYLGGLAVLEKQIGMGVLAAFLLYALMAATSLASLGELWGSMARLAGATERLLALLDEPAEHSGAALPDRRDPVTLKAELTAPDRAEDFPTTPAFSLRYPARLTLEHVAFYYPSRPDVPAITDISLDVEPGETIAFVGASGAGKSTVFSLLMRHYQPSTGRILLDGTAIDAMPLRSLRQQLAVVPQHPVIFSMSIAENILMARPDADEAALEAAVHAARVDEFSDRLEAKLQTHVGEKGVTLSGGQRQRIAIARAILRNPRVLILDEATSALDAENERLIQEALANLTAQRTTLVAAHRLATIVHASRIAVLDQGQLIGLGSHEDLLHSCPTYRQFAELQRLHEQSSELSVTSKKRA</sequence>
<dbReference type="PROSITE" id="PS00211">
    <property type="entry name" value="ABC_TRANSPORTER_1"/>
    <property type="match status" value="1"/>
</dbReference>
<accession>A0A2I1DNN5</accession>
<dbReference type="AlphaFoldDB" id="A0A2I1DNN5"/>
<evidence type="ECO:0000256" key="4">
    <source>
        <dbReference type="ARBA" id="ARBA00022692"/>
    </source>
</evidence>
<dbReference type="Gene3D" id="3.40.50.300">
    <property type="entry name" value="P-loop containing nucleotide triphosphate hydrolases"/>
    <property type="match status" value="1"/>
</dbReference>
<feature type="transmembrane region" description="Helical" evidence="9">
    <location>
        <begin position="255"/>
        <end position="277"/>
    </location>
</feature>
<evidence type="ECO:0000256" key="1">
    <source>
        <dbReference type="ARBA" id="ARBA00004651"/>
    </source>
</evidence>
<dbReference type="Pfam" id="PF00005">
    <property type="entry name" value="ABC_tran"/>
    <property type="match status" value="1"/>
</dbReference>
<feature type="transmembrane region" description="Helical" evidence="9">
    <location>
        <begin position="283"/>
        <end position="303"/>
    </location>
</feature>
<dbReference type="InterPro" id="IPR011527">
    <property type="entry name" value="ABC1_TM_dom"/>
</dbReference>
<dbReference type="InterPro" id="IPR039421">
    <property type="entry name" value="Type_1_exporter"/>
</dbReference>
<feature type="domain" description="ABC transmembrane type-1" evidence="11">
    <location>
        <begin position="35"/>
        <end position="312"/>
    </location>
</feature>
<dbReference type="InterPro" id="IPR036640">
    <property type="entry name" value="ABC1_TM_sf"/>
</dbReference>
<keyword evidence="7 9" id="KW-1133">Transmembrane helix</keyword>
<gene>
    <name evidence="12" type="ORF">B1757_04560</name>
</gene>
<comment type="caution">
    <text evidence="12">The sequence shown here is derived from an EMBL/GenBank/DDBJ whole genome shotgun (WGS) entry which is preliminary data.</text>
</comment>
<dbReference type="Proteomes" id="UP000234329">
    <property type="component" value="Unassembled WGS sequence"/>
</dbReference>
<evidence type="ECO:0000256" key="6">
    <source>
        <dbReference type="ARBA" id="ARBA00022840"/>
    </source>
</evidence>
<dbReference type="GO" id="GO:0015421">
    <property type="term" value="F:ABC-type oligopeptide transporter activity"/>
    <property type="evidence" value="ECO:0007669"/>
    <property type="project" value="TreeGrafter"/>
</dbReference>
<dbReference type="OrthoDB" id="9804259at2"/>
<keyword evidence="5" id="KW-0547">Nucleotide-binding</keyword>
<dbReference type="Pfam" id="PF00664">
    <property type="entry name" value="ABC_membrane"/>
    <property type="match status" value="1"/>
</dbReference>
<dbReference type="InParanoid" id="A0A2I1DNN5"/>
<evidence type="ECO:0000256" key="3">
    <source>
        <dbReference type="ARBA" id="ARBA00022475"/>
    </source>
</evidence>
<keyword evidence="3" id="KW-1003">Cell membrane</keyword>
<dbReference type="PANTHER" id="PTHR43394">
    <property type="entry name" value="ATP-DEPENDENT PERMEASE MDL1, MITOCHONDRIAL"/>
    <property type="match status" value="1"/>
</dbReference>
<evidence type="ECO:0000313" key="12">
    <source>
        <dbReference type="EMBL" id="PKY11490.1"/>
    </source>
</evidence>
<organism evidence="12 13">
    <name type="scientific">Acidithiobacillus marinus</name>
    <dbReference type="NCBI Taxonomy" id="187490"/>
    <lineage>
        <taxon>Bacteria</taxon>
        <taxon>Pseudomonadati</taxon>
        <taxon>Pseudomonadota</taxon>
        <taxon>Acidithiobacillia</taxon>
        <taxon>Acidithiobacillales</taxon>
        <taxon>Acidithiobacillaceae</taxon>
        <taxon>Acidithiobacillus</taxon>
    </lineage>
</organism>
<dbReference type="GO" id="GO:0005886">
    <property type="term" value="C:plasma membrane"/>
    <property type="evidence" value="ECO:0007669"/>
    <property type="project" value="UniProtKB-SubCell"/>
</dbReference>
<dbReference type="EMBL" id="MXAV01000013">
    <property type="protein sequence ID" value="PKY11490.1"/>
    <property type="molecule type" value="Genomic_DNA"/>
</dbReference>
<dbReference type="SMART" id="SM00382">
    <property type="entry name" value="AAA"/>
    <property type="match status" value="1"/>
</dbReference>
<dbReference type="InterPro" id="IPR027417">
    <property type="entry name" value="P-loop_NTPase"/>
</dbReference>
<dbReference type="PROSITE" id="PS50893">
    <property type="entry name" value="ABC_TRANSPORTER_2"/>
    <property type="match status" value="1"/>
</dbReference>
<keyword evidence="13" id="KW-1185">Reference proteome</keyword>
<evidence type="ECO:0000259" key="11">
    <source>
        <dbReference type="PROSITE" id="PS50929"/>
    </source>
</evidence>
<dbReference type="PANTHER" id="PTHR43394:SF1">
    <property type="entry name" value="ATP-BINDING CASSETTE SUB-FAMILY B MEMBER 10, MITOCHONDRIAL"/>
    <property type="match status" value="1"/>
</dbReference>
<dbReference type="GO" id="GO:0016887">
    <property type="term" value="F:ATP hydrolysis activity"/>
    <property type="evidence" value="ECO:0007669"/>
    <property type="project" value="InterPro"/>
</dbReference>
<feature type="domain" description="ABC transporter" evidence="10">
    <location>
        <begin position="371"/>
        <end position="607"/>
    </location>
</feature>
<protein>
    <submittedName>
        <fullName evidence="12">Multidrug ABC transporter ATP-binding protein</fullName>
    </submittedName>
</protein>
<keyword evidence="8 9" id="KW-0472">Membrane</keyword>
<evidence type="ECO:0000256" key="2">
    <source>
        <dbReference type="ARBA" id="ARBA00022448"/>
    </source>
</evidence>
<feature type="transmembrane region" description="Helical" evidence="9">
    <location>
        <begin position="169"/>
        <end position="187"/>
    </location>
</feature>
<keyword evidence="2" id="KW-0813">Transport</keyword>
<proteinExistence type="predicted"/>
<name>A0A2I1DNN5_9PROT</name>
<keyword evidence="4 9" id="KW-0812">Transmembrane</keyword>
<dbReference type="GO" id="GO:0005524">
    <property type="term" value="F:ATP binding"/>
    <property type="evidence" value="ECO:0007669"/>
    <property type="project" value="UniProtKB-KW"/>
</dbReference>
<feature type="transmembrane region" description="Helical" evidence="9">
    <location>
        <begin position="65"/>
        <end position="86"/>
    </location>
</feature>
<dbReference type="Gene3D" id="1.20.1560.10">
    <property type="entry name" value="ABC transporter type 1, transmembrane domain"/>
    <property type="match status" value="2"/>
</dbReference>
<evidence type="ECO:0000259" key="10">
    <source>
        <dbReference type="PROSITE" id="PS50893"/>
    </source>
</evidence>
<reference evidence="12 13" key="1">
    <citation type="submission" date="2017-03" db="EMBL/GenBank/DDBJ databases">
        <title>Draft genime sequence of the acidophilic sulfur-oxidizing bacterium Acidithiobacillus sp. SH, isolated from seawater.</title>
        <authorList>
            <person name="Sharmin S."/>
            <person name="Tokuhisa M."/>
            <person name="Kanao T."/>
            <person name="Kamimura K."/>
        </authorList>
    </citation>
    <scope>NUCLEOTIDE SEQUENCE [LARGE SCALE GENOMIC DNA]</scope>
    <source>
        <strain evidence="12 13">SH</strain>
    </source>
</reference>
<dbReference type="RefSeq" id="WP_101537196.1">
    <property type="nucleotide sequence ID" value="NZ_MXAV01000013.1"/>
</dbReference>
<dbReference type="PROSITE" id="PS50929">
    <property type="entry name" value="ABC_TM1F"/>
    <property type="match status" value="1"/>
</dbReference>
<dbReference type="SUPFAM" id="SSF90123">
    <property type="entry name" value="ABC transporter transmembrane region"/>
    <property type="match status" value="1"/>
</dbReference>
<dbReference type="CDD" id="cd18575">
    <property type="entry name" value="ABC_6TM_bac_exporter_ABCB8_10_like"/>
    <property type="match status" value="1"/>
</dbReference>
<dbReference type="FunFam" id="3.40.50.300:FF:000221">
    <property type="entry name" value="Multidrug ABC transporter ATP-binding protein"/>
    <property type="match status" value="1"/>
</dbReference>
<evidence type="ECO:0000313" key="13">
    <source>
        <dbReference type="Proteomes" id="UP000234329"/>
    </source>
</evidence>
<evidence type="ECO:0000256" key="5">
    <source>
        <dbReference type="ARBA" id="ARBA00022741"/>
    </source>
</evidence>
<evidence type="ECO:0000256" key="9">
    <source>
        <dbReference type="SAM" id="Phobius"/>
    </source>
</evidence>
<evidence type="ECO:0000256" key="8">
    <source>
        <dbReference type="ARBA" id="ARBA00023136"/>
    </source>
</evidence>
<keyword evidence="6 12" id="KW-0067">ATP-binding</keyword>
<dbReference type="SUPFAM" id="SSF52540">
    <property type="entry name" value="P-loop containing nucleoside triphosphate hydrolases"/>
    <property type="match status" value="1"/>
</dbReference>
<comment type="subcellular location">
    <subcellularLocation>
        <location evidence="1">Cell membrane</location>
        <topology evidence="1">Multi-pass membrane protein</topology>
    </subcellularLocation>
</comment>
<dbReference type="InterPro" id="IPR003439">
    <property type="entry name" value="ABC_transporter-like_ATP-bd"/>
</dbReference>
<dbReference type="InterPro" id="IPR017871">
    <property type="entry name" value="ABC_transporter-like_CS"/>
</dbReference>
<feature type="transmembrane region" description="Helical" evidence="9">
    <location>
        <begin position="139"/>
        <end position="163"/>
    </location>
</feature>
<dbReference type="InterPro" id="IPR003593">
    <property type="entry name" value="AAA+_ATPase"/>
</dbReference>
<evidence type="ECO:0000256" key="7">
    <source>
        <dbReference type="ARBA" id="ARBA00022989"/>
    </source>
</evidence>